<evidence type="ECO:0000256" key="1">
    <source>
        <dbReference type="ARBA" id="ARBA00022729"/>
    </source>
</evidence>
<dbReference type="RefSeq" id="WP_204658190.1">
    <property type="nucleotide sequence ID" value="NZ_CP056775.1"/>
</dbReference>
<protein>
    <submittedName>
        <fullName evidence="4">Ig-like domain-containing protein</fullName>
    </submittedName>
</protein>
<keyword evidence="5" id="KW-1185">Reference proteome</keyword>
<feature type="domain" description="SbsA Ig-like" evidence="3">
    <location>
        <begin position="30"/>
        <end position="129"/>
    </location>
</feature>
<dbReference type="SUPFAM" id="SSF49452">
    <property type="entry name" value="Starch-binding domain-like"/>
    <property type="match status" value="1"/>
</dbReference>
<dbReference type="InterPro" id="IPR013784">
    <property type="entry name" value="Carb-bd-like_fold"/>
</dbReference>
<name>A0ABX7ID56_9BACT</name>
<dbReference type="EMBL" id="CP056775">
    <property type="protein sequence ID" value="QRR02841.1"/>
    <property type="molecule type" value="Genomic_DNA"/>
</dbReference>
<organism evidence="4 5">
    <name type="scientific">Dyadobacter sandarakinus</name>
    <dbReference type="NCBI Taxonomy" id="2747268"/>
    <lineage>
        <taxon>Bacteria</taxon>
        <taxon>Pseudomonadati</taxon>
        <taxon>Bacteroidota</taxon>
        <taxon>Cytophagia</taxon>
        <taxon>Cytophagales</taxon>
        <taxon>Spirosomataceae</taxon>
        <taxon>Dyadobacter</taxon>
    </lineage>
</organism>
<evidence type="ECO:0000313" key="5">
    <source>
        <dbReference type="Proteomes" id="UP000612680"/>
    </source>
</evidence>
<dbReference type="Proteomes" id="UP000612680">
    <property type="component" value="Chromosome"/>
</dbReference>
<evidence type="ECO:0000259" key="3">
    <source>
        <dbReference type="Pfam" id="PF13205"/>
    </source>
</evidence>
<keyword evidence="1 2" id="KW-0732">Signal</keyword>
<evidence type="ECO:0000313" key="4">
    <source>
        <dbReference type="EMBL" id="QRR02841.1"/>
    </source>
</evidence>
<gene>
    <name evidence="4" type="ORF">HWI92_18955</name>
</gene>
<sequence length="537" mass="60698">MFRTFLIAVISLLIFGRCAQQVTPTGGKKDSIPPGLLESNPVNKTLNFKGKVVELFFDEYVIVDNINQKLVITPEADNPYSYKLNGQSVRLTFKNEFKDSTTYTLNFGDAIKDFAEKNPAKNLKVVFSTGATLDSGRVYGTLKDIRTSKPIFDALVGLYNISDTLDIAKQKPYYFSRTDSSGNFSIENVQTRNYRLIAVDDKNRNMLYNAKDERVGFLNNEISAGADSVSYLLDMFLSDNTPLKVQRTLPRVNNYAIVFNKSVERVAVNFVNKDSLPYLLENPTTLKFFNVEPHPDSTIVKLTVTDSLGASAEFDQKIAFQAQRGKERQRDPFSISTEPESNKPLTTDFRYKFVFNKPVKKLGADNIVLITDSLTHEPLSTFPQTWNATHNELVITAKSFAKDSVKWDLPKGSIISVEGDTLPKTLFKHPHLNEENYGQVQGRLVNADPAVKYIVELIDEQFKVIATQFSNTYTFRYIPQGKYQLRATQDLNGNGRWDTGEAKAGLQPEPIFFMPDKFLLKANFELNDINIILPKNQ</sequence>
<accession>A0ABX7ID56</accession>
<feature type="chain" id="PRO_5046916670" evidence="2">
    <location>
        <begin position="20"/>
        <end position="537"/>
    </location>
</feature>
<reference evidence="4 5" key="1">
    <citation type="submission" date="2020-06" db="EMBL/GenBank/DDBJ databases">
        <title>Dyadobacter sandarakinus sp. nov., isolated from the soil of the Arctic Yellow River Station.</title>
        <authorList>
            <person name="Zhang Y."/>
            <person name="Peng F."/>
        </authorList>
    </citation>
    <scope>NUCLEOTIDE SEQUENCE [LARGE SCALE GENOMIC DNA]</scope>
    <source>
        <strain evidence="4 5">Q3-56</strain>
    </source>
</reference>
<evidence type="ECO:0000256" key="2">
    <source>
        <dbReference type="SAM" id="SignalP"/>
    </source>
</evidence>
<feature type="signal peptide" evidence="2">
    <location>
        <begin position="1"/>
        <end position="19"/>
    </location>
</feature>
<dbReference type="Pfam" id="PF13205">
    <property type="entry name" value="Big_5"/>
    <property type="match status" value="1"/>
</dbReference>
<dbReference type="InterPro" id="IPR032812">
    <property type="entry name" value="SbsA_Ig"/>
</dbReference>
<proteinExistence type="predicted"/>